<keyword evidence="2" id="KW-1185">Reference proteome</keyword>
<accession>A0ABQ0C765</accession>
<dbReference type="Proteomes" id="UP001628193">
    <property type="component" value="Unassembled WGS sequence"/>
</dbReference>
<proteinExistence type="predicted"/>
<dbReference type="EMBL" id="BAAFGK010000004">
    <property type="protein sequence ID" value="GAB0056724.1"/>
    <property type="molecule type" value="Genomic_DNA"/>
</dbReference>
<protein>
    <recommendedName>
        <fullName evidence="3">DUF3486 family protein</fullName>
    </recommendedName>
</protein>
<dbReference type="RefSeq" id="WP_420904444.1">
    <property type="nucleotide sequence ID" value="NZ_BAAFGK010000004.1"/>
</dbReference>
<sequence length="190" mass="21258">MPARGKVAALPGHVRMWLDEVLQAENYSGYAVLEQEMRTRGYEISKSALHRHGQDLRKKLEAMRAATEWAKEFVAQNGDQEGVLNEATLASLQADAFRLMLNLRDSDETTDPEKRARILASVANSMANVARSSVIQKRWRATVSAPNLEEAQKILDRLMTFVQERFPGHAPAILEVLEPFGAVLAKEYPA</sequence>
<evidence type="ECO:0008006" key="3">
    <source>
        <dbReference type="Google" id="ProtNLM"/>
    </source>
</evidence>
<evidence type="ECO:0000313" key="1">
    <source>
        <dbReference type="EMBL" id="GAB0056724.1"/>
    </source>
</evidence>
<dbReference type="Pfam" id="PF11985">
    <property type="entry name" value="Phage_Mu_Gp27"/>
    <property type="match status" value="1"/>
</dbReference>
<organism evidence="1 2">
    <name type="scientific">Candidatus Magnetaquiglobus chichijimensis</name>
    <dbReference type="NCBI Taxonomy" id="3141448"/>
    <lineage>
        <taxon>Bacteria</taxon>
        <taxon>Pseudomonadati</taxon>
        <taxon>Pseudomonadota</taxon>
        <taxon>Magnetococcia</taxon>
        <taxon>Magnetococcales</taxon>
        <taxon>Candidatus Magnetaquicoccaceae</taxon>
        <taxon>Candidatus Magnetaquiglobus</taxon>
    </lineage>
</organism>
<evidence type="ECO:0000313" key="2">
    <source>
        <dbReference type="Proteomes" id="UP001628193"/>
    </source>
</evidence>
<name>A0ABQ0C765_9PROT</name>
<gene>
    <name evidence="1" type="ORF">SIID45300_01035</name>
</gene>
<reference evidence="1 2" key="2">
    <citation type="submission" date="2024-09" db="EMBL/GenBank/DDBJ databases">
        <title>Draft genome sequence of Candidatus Magnetaquicoccaceae bacterium FCR-1.</title>
        <authorList>
            <person name="Shimoshige H."/>
            <person name="Shimamura S."/>
            <person name="Taoka A."/>
            <person name="Kobayashi H."/>
            <person name="Maekawa T."/>
        </authorList>
    </citation>
    <scope>NUCLEOTIDE SEQUENCE [LARGE SCALE GENOMIC DNA]</scope>
    <source>
        <strain evidence="1 2">FCR-1</strain>
    </source>
</reference>
<reference evidence="1 2" key="1">
    <citation type="submission" date="2024-05" db="EMBL/GenBank/DDBJ databases">
        <authorList>
            <consortium name="Candidatus Magnetaquicoccaceae bacterium FCR-1 genome sequencing consortium"/>
            <person name="Shimoshige H."/>
            <person name="Shimamura S."/>
            <person name="Taoka A."/>
            <person name="Kobayashi H."/>
            <person name="Maekawa T."/>
        </authorList>
    </citation>
    <scope>NUCLEOTIDE SEQUENCE [LARGE SCALE GENOMIC DNA]</scope>
    <source>
        <strain evidence="1 2">FCR-1</strain>
    </source>
</reference>
<comment type="caution">
    <text evidence="1">The sequence shown here is derived from an EMBL/GenBank/DDBJ whole genome shotgun (WGS) entry which is preliminary data.</text>
</comment>
<dbReference type="InterPro" id="IPR021874">
    <property type="entry name" value="Phage_Mu_Gp27"/>
</dbReference>